<feature type="transmembrane region" description="Helical" evidence="5">
    <location>
        <begin position="358"/>
        <end position="378"/>
    </location>
</feature>
<dbReference type="InterPro" id="IPR036259">
    <property type="entry name" value="MFS_trans_sf"/>
</dbReference>
<protein>
    <submittedName>
        <fullName evidence="6">Putative membrane protein</fullName>
    </submittedName>
</protein>
<feature type="transmembrane region" description="Helical" evidence="5">
    <location>
        <begin position="466"/>
        <end position="488"/>
    </location>
</feature>
<organism evidence="6 7">
    <name type="scientific">Erysiphe neolycopersici</name>
    <dbReference type="NCBI Taxonomy" id="212602"/>
    <lineage>
        <taxon>Eukaryota</taxon>
        <taxon>Fungi</taxon>
        <taxon>Dikarya</taxon>
        <taxon>Ascomycota</taxon>
        <taxon>Pezizomycotina</taxon>
        <taxon>Leotiomycetes</taxon>
        <taxon>Erysiphales</taxon>
        <taxon>Erysiphaceae</taxon>
        <taxon>Erysiphe</taxon>
    </lineage>
</organism>
<feature type="transmembrane region" description="Helical" evidence="5">
    <location>
        <begin position="384"/>
        <end position="406"/>
    </location>
</feature>
<name>A0A420I4K1_9PEZI</name>
<sequence>MNLFGAKIISSIAATTISLAGGTNYVYSAWGPQFADKLNYSSTEENIIGLSANLGMYLLGIPIGIFVDSNGARITVLYAGLLLGTGYFILYNAYSNGSGYLPLLCVFSFLTGVGGCASLATAVKVSVMNWPENKGTATAFPVAAFGLSAFLFSSFGQLVVSGNTSSLLLILAIGTFGLNYIGFPFLRIIQAPEITPVVSRNYLIKNQLHSTRADDIASDFQQALVNEDLWAGGSGTDETTILLSDAAHLNPRDVHENSSCGNDLSLKIRGLKLLTHAEFWQLFSLMGILTGIALMTINNIGNNVKALWRHWDESKDEVFIIQQESLQVSIISIASFLGRIASGIGSDFLVKILKVSRLWCLVFASTLFFVAQIFAITVTDPRMLFLVTAPTGLAYGFVFGCFPSLVSEAFGIHSLSENLGSMLLSPIISGNILNLLYGKIYDRQSVIGPNGHRECTKGISCYQKAYYMTILASIAGFTVSLSSIFHAYRLRQSSYKLVNREQDEDEDAA</sequence>
<keyword evidence="7" id="KW-1185">Reference proteome</keyword>
<dbReference type="InterPro" id="IPR011701">
    <property type="entry name" value="MFS"/>
</dbReference>
<feature type="transmembrane region" description="Helical" evidence="5">
    <location>
        <begin position="100"/>
        <end position="123"/>
    </location>
</feature>
<feature type="transmembrane region" description="Helical" evidence="5">
    <location>
        <begin position="167"/>
        <end position="186"/>
    </location>
</feature>
<gene>
    <name evidence="6" type="ORF">OnM2_018010</name>
</gene>
<dbReference type="SUPFAM" id="SSF103473">
    <property type="entry name" value="MFS general substrate transporter"/>
    <property type="match status" value="1"/>
</dbReference>
<dbReference type="EMBL" id="MCFK01001805">
    <property type="protein sequence ID" value="RKF64572.1"/>
    <property type="molecule type" value="Genomic_DNA"/>
</dbReference>
<feature type="transmembrane region" description="Helical" evidence="5">
    <location>
        <begin position="47"/>
        <end position="67"/>
    </location>
</feature>
<evidence type="ECO:0000313" key="7">
    <source>
        <dbReference type="Proteomes" id="UP000286134"/>
    </source>
</evidence>
<dbReference type="Pfam" id="PF07690">
    <property type="entry name" value="MFS_1"/>
    <property type="match status" value="1"/>
</dbReference>
<dbReference type="PANTHER" id="PTHR21576:SF158">
    <property type="entry name" value="RIBOSOMAL RNA-PROCESSING PROTEIN 12-LIKE CONSERVED DOMAIN-CONTAINING PROTEIN"/>
    <property type="match status" value="1"/>
</dbReference>
<feature type="transmembrane region" description="Helical" evidence="5">
    <location>
        <begin position="279"/>
        <end position="298"/>
    </location>
</feature>
<feature type="transmembrane region" description="Helical" evidence="5">
    <location>
        <begin position="135"/>
        <end position="155"/>
    </location>
</feature>
<feature type="transmembrane region" description="Helical" evidence="5">
    <location>
        <begin position="74"/>
        <end position="94"/>
    </location>
</feature>
<dbReference type="STRING" id="212602.A0A420I4K1"/>
<keyword evidence="4 5" id="KW-0472">Membrane</keyword>
<evidence type="ECO:0000256" key="2">
    <source>
        <dbReference type="ARBA" id="ARBA00022692"/>
    </source>
</evidence>
<keyword evidence="3 5" id="KW-1133">Transmembrane helix</keyword>
<comment type="subcellular location">
    <subcellularLocation>
        <location evidence="1">Membrane</location>
        <topology evidence="1">Multi-pass membrane protein</topology>
    </subcellularLocation>
</comment>
<evidence type="ECO:0000313" key="6">
    <source>
        <dbReference type="EMBL" id="RKF64572.1"/>
    </source>
</evidence>
<evidence type="ECO:0000256" key="1">
    <source>
        <dbReference type="ARBA" id="ARBA00004141"/>
    </source>
</evidence>
<accession>A0A420I4K1</accession>
<dbReference type="Proteomes" id="UP000286134">
    <property type="component" value="Unassembled WGS sequence"/>
</dbReference>
<dbReference type="AlphaFoldDB" id="A0A420I4K1"/>
<dbReference type="GO" id="GO:0022857">
    <property type="term" value="F:transmembrane transporter activity"/>
    <property type="evidence" value="ECO:0007669"/>
    <property type="project" value="InterPro"/>
</dbReference>
<dbReference type="GO" id="GO:0000329">
    <property type="term" value="C:fungal-type vacuole membrane"/>
    <property type="evidence" value="ECO:0007669"/>
    <property type="project" value="TreeGrafter"/>
</dbReference>
<evidence type="ECO:0000256" key="5">
    <source>
        <dbReference type="SAM" id="Phobius"/>
    </source>
</evidence>
<feature type="transmembrane region" description="Helical" evidence="5">
    <location>
        <begin position="7"/>
        <end position="27"/>
    </location>
</feature>
<evidence type="ECO:0000256" key="4">
    <source>
        <dbReference type="ARBA" id="ARBA00023136"/>
    </source>
</evidence>
<comment type="caution">
    <text evidence="6">The sequence shown here is derived from an EMBL/GenBank/DDBJ whole genome shotgun (WGS) entry which is preliminary data.</text>
</comment>
<proteinExistence type="predicted"/>
<reference evidence="6 7" key="1">
    <citation type="journal article" date="2018" name="BMC Genomics">
        <title>Comparative genome analyses reveal sequence features reflecting distinct modes of host-adaptation between dicot and monocot powdery mildew.</title>
        <authorList>
            <person name="Wu Y."/>
            <person name="Ma X."/>
            <person name="Pan Z."/>
            <person name="Kale S.D."/>
            <person name="Song Y."/>
            <person name="King H."/>
            <person name="Zhang Q."/>
            <person name="Presley C."/>
            <person name="Deng X."/>
            <person name="Wei C.I."/>
            <person name="Xiao S."/>
        </authorList>
    </citation>
    <scope>NUCLEOTIDE SEQUENCE [LARGE SCALE GENOMIC DNA]</scope>
    <source>
        <strain evidence="6">UMSG2</strain>
    </source>
</reference>
<dbReference type="OrthoDB" id="410267at2759"/>
<feature type="transmembrane region" description="Helical" evidence="5">
    <location>
        <begin position="418"/>
        <end position="437"/>
    </location>
</feature>
<keyword evidence="2 5" id="KW-0812">Transmembrane</keyword>
<dbReference type="Gene3D" id="1.20.1250.20">
    <property type="entry name" value="MFS general substrate transporter like domains"/>
    <property type="match status" value="2"/>
</dbReference>
<evidence type="ECO:0000256" key="3">
    <source>
        <dbReference type="ARBA" id="ARBA00022989"/>
    </source>
</evidence>
<dbReference type="PANTHER" id="PTHR21576">
    <property type="entry name" value="UNCHARACTERIZED NODULIN-LIKE PROTEIN"/>
    <property type="match status" value="1"/>
</dbReference>